<organism evidence="2 3">
    <name type="scientific">Solanum verrucosum</name>
    <dbReference type="NCBI Taxonomy" id="315347"/>
    <lineage>
        <taxon>Eukaryota</taxon>
        <taxon>Viridiplantae</taxon>
        <taxon>Streptophyta</taxon>
        <taxon>Embryophyta</taxon>
        <taxon>Tracheophyta</taxon>
        <taxon>Spermatophyta</taxon>
        <taxon>Magnoliopsida</taxon>
        <taxon>eudicotyledons</taxon>
        <taxon>Gunneridae</taxon>
        <taxon>Pentapetalae</taxon>
        <taxon>asterids</taxon>
        <taxon>lamiids</taxon>
        <taxon>Solanales</taxon>
        <taxon>Solanaceae</taxon>
        <taxon>Solanoideae</taxon>
        <taxon>Solaneae</taxon>
        <taxon>Solanum</taxon>
    </lineage>
</organism>
<dbReference type="Proteomes" id="UP001234989">
    <property type="component" value="Chromosome 4"/>
</dbReference>
<evidence type="ECO:0000256" key="1">
    <source>
        <dbReference type="SAM" id="MobiDB-lite"/>
    </source>
</evidence>
<protein>
    <submittedName>
        <fullName evidence="2">Uncharacterized protein</fullName>
    </submittedName>
</protein>
<sequence length="279" mass="30923">KFGFPYLVETPRSEKRRSASMAGHISDEDSENITREDPSMEGPRASRSVIESGHPSIKNIMTVDDNLLVLCHDSGMKGCWFKSKVIQELWLMLGDLTGEGKVLLLDLIFVEALIFSIKESGNCKNQVIPNVVALLELGPFIVVPSALLKILRPGNINVTSLEVNLKMTASIDIKSNNNTFPPPVRPPSIHCSSYFKRLVKIILQKLGPNCEVSGASHAQSIKAYNSVERNPFLLTKQRMDSYNHVFSSWEGHVVSQGKGCRVVHHYLKDSSGELILVVV</sequence>
<reference evidence="2" key="1">
    <citation type="submission" date="2023-08" db="EMBL/GenBank/DDBJ databases">
        <title>A de novo genome assembly of Solanum verrucosum Schlechtendal, a Mexican diploid species geographically isolated from the other diploid A-genome species in potato relatives.</title>
        <authorList>
            <person name="Hosaka K."/>
        </authorList>
    </citation>
    <scope>NUCLEOTIDE SEQUENCE</scope>
    <source>
        <tissue evidence="2">Young leaves</tissue>
    </source>
</reference>
<dbReference type="EMBL" id="CP133615">
    <property type="protein sequence ID" value="WMV25948.1"/>
    <property type="molecule type" value="Genomic_DNA"/>
</dbReference>
<proteinExistence type="predicted"/>
<feature type="region of interest" description="Disordered" evidence="1">
    <location>
        <begin position="1"/>
        <end position="49"/>
    </location>
</feature>
<name>A0AAF0QMQ9_SOLVR</name>
<accession>A0AAF0QMQ9</accession>
<keyword evidence="3" id="KW-1185">Reference proteome</keyword>
<gene>
    <name evidence="2" type="ORF">MTR67_019333</name>
</gene>
<evidence type="ECO:0000313" key="3">
    <source>
        <dbReference type="Proteomes" id="UP001234989"/>
    </source>
</evidence>
<dbReference type="AlphaFoldDB" id="A0AAF0QMQ9"/>
<evidence type="ECO:0000313" key="2">
    <source>
        <dbReference type="EMBL" id="WMV25948.1"/>
    </source>
</evidence>
<feature type="non-terminal residue" evidence="2">
    <location>
        <position position="1"/>
    </location>
</feature>